<organism evidence="1 2">
    <name type="scientific">Daphnia magna</name>
    <dbReference type="NCBI Taxonomy" id="35525"/>
    <lineage>
        <taxon>Eukaryota</taxon>
        <taxon>Metazoa</taxon>
        <taxon>Ecdysozoa</taxon>
        <taxon>Arthropoda</taxon>
        <taxon>Crustacea</taxon>
        <taxon>Branchiopoda</taxon>
        <taxon>Diplostraca</taxon>
        <taxon>Cladocera</taxon>
        <taxon>Anomopoda</taxon>
        <taxon>Daphniidae</taxon>
        <taxon>Daphnia</taxon>
    </lineage>
</organism>
<name>A0ABQ9ZIZ6_9CRUS</name>
<evidence type="ECO:0000313" key="1">
    <source>
        <dbReference type="EMBL" id="KAK4012887.1"/>
    </source>
</evidence>
<protein>
    <submittedName>
        <fullName evidence="1">Uncharacterized protein</fullName>
    </submittedName>
</protein>
<proteinExistence type="predicted"/>
<keyword evidence="2" id="KW-1185">Reference proteome</keyword>
<gene>
    <name evidence="1" type="ORF">OUZ56_025137</name>
</gene>
<evidence type="ECO:0000313" key="2">
    <source>
        <dbReference type="Proteomes" id="UP001234178"/>
    </source>
</evidence>
<sequence length="163" mass="18399">MFFTHHRRKRVTTPTSSTWLARGGHGDDEQSKEMTNYVRSTTSRMCRPKKKRSSNNRTNSALLVQRWWLWSCCVYWLLIAPVATSPAPQFDWTAQTNEETTDLVLTLPTVTSVPTTVHPFHPTASSSSCPVDCVCKNSETVDCRGAGIRNVSNFLANHRVTKL</sequence>
<accession>A0ABQ9ZIZ6</accession>
<reference evidence="1 2" key="1">
    <citation type="journal article" date="2023" name="Nucleic Acids Res.">
        <title>The hologenome of Daphnia magna reveals possible DNA methylation and microbiome-mediated evolution of the host genome.</title>
        <authorList>
            <person name="Chaturvedi A."/>
            <person name="Li X."/>
            <person name="Dhandapani V."/>
            <person name="Marshall H."/>
            <person name="Kissane S."/>
            <person name="Cuenca-Cambronero M."/>
            <person name="Asole G."/>
            <person name="Calvet F."/>
            <person name="Ruiz-Romero M."/>
            <person name="Marangio P."/>
            <person name="Guigo R."/>
            <person name="Rago D."/>
            <person name="Mirbahai L."/>
            <person name="Eastwood N."/>
            <person name="Colbourne J.K."/>
            <person name="Zhou J."/>
            <person name="Mallon E."/>
            <person name="Orsini L."/>
        </authorList>
    </citation>
    <scope>NUCLEOTIDE SEQUENCE [LARGE SCALE GENOMIC DNA]</scope>
    <source>
        <strain evidence="1">LRV0_1</strain>
    </source>
</reference>
<comment type="caution">
    <text evidence="1">The sequence shown here is derived from an EMBL/GenBank/DDBJ whole genome shotgun (WGS) entry which is preliminary data.</text>
</comment>
<dbReference type="Proteomes" id="UP001234178">
    <property type="component" value="Unassembled WGS sequence"/>
</dbReference>
<dbReference type="EMBL" id="JAOYFB010000004">
    <property type="protein sequence ID" value="KAK4012887.1"/>
    <property type="molecule type" value="Genomic_DNA"/>
</dbReference>